<sequence length="141" mass="16272">MQPEDITQTQQEAETILYQILNIAQQLGIKVTNGLDSDVQQQLEDHLESQLGQQLNLFEILLDYVKKFIEIGYYQAFQMREILIQQPSSNISLQRSNLHTSLKQIQIMNQLPINSIIQECDATNKKKMALATYLFMSTIPQ</sequence>
<keyword evidence="2" id="KW-1185">Reference proteome</keyword>
<protein>
    <submittedName>
        <fullName evidence="1">Uncharacterized protein</fullName>
    </submittedName>
</protein>
<dbReference type="Proteomes" id="UP001642409">
    <property type="component" value="Unassembled WGS sequence"/>
</dbReference>
<accession>A0ABP1HVX6</accession>
<evidence type="ECO:0000313" key="2">
    <source>
        <dbReference type="Proteomes" id="UP001642409"/>
    </source>
</evidence>
<dbReference type="EMBL" id="CAXDID020000047">
    <property type="protein sequence ID" value="CAL6003364.1"/>
    <property type="molecule type" value="Genomic_DNA"/>
</dbReference>
<organism evidence="1 2">
    <name type="scientific">Hexamita inflata</name>
    <dbReference type="NCBI Taxonomy" id="28002"/>
    <lineage>
        <taxon>Eukaryota</taxon>
        <taxon>Metamonada</taxon>
        <taxon>Diplomonadida</taxon>
        <taxon>Hexamitidae</taxon>
        <taxon>Hexamitinae</taxon>
        <taxon>Hexamita</taxon>
    </lineage>
</organism>
<gene>
    <name evidence="1" type="ORF">HINF_LOCUS18365</name>
</gene>
<evidence type="ECO:0000313" key="1">
    <source>
        <dbReference type="EMBL" id="CAL6003364.1"/>
    </source>
</evidence>
<reference evidence="1 2" key="1">
    <citation type="submission" date="2024-07" db="EMBL/GenBank/DDBJ databases">
        <authorList>
            <person name="Akdeniz Z."/>
        </authorList>
    </citation>
    <scope>NUCLEOTIDE SEQUENCE [LARGE SCALE GENOMIC DNA]</scope>
</reference>
<comment type="caution">
    <text evidence="1">The sequence shown here is derived from an EMBL/GenBank/DDBJ whole genome shotgun (WGS) entry which is preliminary data.</text>
</comment>
<proteinExistence type="predicted"/>
<name>A0ABP1HVX6_9EUKA</name>